<dbReference type="AlphaFoldDB" id="A0A3N2PUS5"/>
<evidence type="ECO:0000313" key="3">
    <source>
        <dbReference type="EMBL" id="ROT38255.1"/>
    </source>
</evidence>
<sequence length="94" mass="10729">MRNYLYLAFVSALIAAHGALAQDGTLYEIINGIRLLDGQASSDKAKYWKATEEEIYDRPRTWDPEKEEPVPLKRPYEGSENTDWSRRRGGVDPA</sequence>
<dbReference type="RefSeq" id="XP_028466061.1">
    <property type="nucleotide sequence ID" value="XM_028612117.1"/>
</dbReference>
<feature type="signal peptide" evidence="2">
    <location>
        <begin position="1"/>
        <end position="21"/>
    </location>
</feature>
<keyword evidence="2" id="KW-0732">Signal</keyword>
<dbReference type="GeneID" id="39580595"/>
<evidence type="ECO:0000313" key="4">
    <source>
        <dbReference type="Proteomes" id="UP000272025"/>
    </source>
</evidence>
<protein>
    <submittedName>
        <fullName evidence="3">Uncharacterized protein</fullName>
    </submittedName>
</protein>
<name>A0A3N2PUS5_SODAK</name>
<keyword evidence="4" id="KW-1185">Reference proteome</keyword>
<dbReference type="Proteomes" id="UP000272025">
    <property type="component" value="Unassembled WGS sequence"/>
</dbReference>
<proteinExistence type="predicted"/>
<feature type="region of interest" description="Disordered" evidence="1">
    <location>
        <begin position="59"/>
        <end position="94"/>
    </location>
</feature>
<gene>
    <name evidence="3" type="ORF">SODALDRAFT_334017</name>
</gene>
<accession>A0A3N2PUS5</accession>
<reference evidence="3 4" key="1">
    <citation type="journal article" date="2018" name="Mol. Ecol.">
        <title>The obligate alkalophilic soda-lake fungus Sodiomyces alkalinus has shifted to a protein diet.</title>
        <authorList>
            <person name="Grum-Grzhimaylo A.A."/>
            <person name="Falkoski D.L."/>
            <person name="van den Heuvel J."/>
            <person name="Valero-Jimenez C.A."/>
            <person name="Min B."/>
            <person name="Choi I.G."/>
            <person name="Lipzen A."/>
            <person name="Daum C.G."/>
            <person name="Aanen D.K."/>
            <person name="Tsang A."/>
            <person name="Henrissat B."/>
            <person name="Bilanenko E.N."/>
            <person name="de Vries R.P."/>
            <person name="van Kan J.A.L."/>
            <person name="Grigoriev I.V."/>
            <person name="Debets A.J.M."/>
        </authorList>
    </citation>
    <scope>NUCLEOTIDE SEQUENCE [LARGE SCALE GENOMIC DNA]</scope>
    <source>
        <strain evidence="3 4">F11</strain>
    </source>
</reference>
<dbReference type="EMBL" id="ML119056">
    <property type="protein sequence ID" value="ROT38255.1"/>
    <property type="molecule type" value="Genomic_DNA"/>
</dbReference>
<organism evidence="3 4">
    <name type="scientific">Sodiomyces alkalinus (strain CBS 110278 / VKM F-3762 / F11)</name>
    <name type="common">Alkaliphilic filamentous fungus</name>
    <dbReference type="NCBI Taxonomy" id="1314773"/>
    <lineage>
        <taxon>Eukaryota</taxon>
        <taxon>Fungi</taxon>
        <taxon>Dikarya</taxon>
        <taxon>Ascomycota</taxon>
        <taxon>Pezizomycotina</taxon>
        <taxon>Sordariomycetes</taxon>
        <taxon>Hypocreomycetidae</taxon>
        <taxon>Glomerellales</taxon>
        <taxon>Plectosphaerellaceae</taxon>
        <taxon>Sodiomyces</taxon>
    </lineage>
</organism>
<feature type="chain" id="PRO_5018238505" evidence="2">
    <location>
        <begin position="22"/>
        <end position="94"/>
    </location>
</feature>
<evidence type="ECO:0000256" key="1">
    <source>
        <dbReference type="SAM" id="MobiDB-lite"/>
    </source>
</evidence>
<evidence type="ECO:0000256" key="2">
    <source>
        <dbReference type="SAM" id="SignalP"/>
    </source>
</evidence>